<dbReference type="AlphaFoldDB" id="X1VM56"/>
<sequence>LIGLNKIIESTSCNIENRTTGAVIANPST</sequence>
<organism evidence="1">
    <name type="scientific">marine sediment metagenome</name>
    <dbReference type="NCBI Taxonomy" id="412755"/>
    <lineage>
        <taxon>unclassified sequences</taxon>
        <taxon>metagenomes</taxon>
        <taxon>ecological metagenomes</taxon>
    </lineage>
</organism>
<gene>
    <name evidence="1" type="ORF">S12H4_62664</name>
</gene>
<feature type="non-terminal residue" evidence="1">
    <location>
        <position position="1"/>
    </location>
</feature>
<reference evidence="1" key="1">
    <citation type="journal article" date="2014" name="Front. Microbiol.">
        <title>High frequency of phylogenetically diverse reductive dehalogenase-homologous genes in deep subseafloor sedimentary metagenomes.</title>
        <authorList>
            <person name="Kawai M."/>
            <person name="Futagami T."/>
            <person name="Toyoda A."/>
            <person name="Takaki Y."/>
            <person name="Nishi S."/>
            <person name="Hori S."/>
            <person name="Arai W."/>
            <person name="Tsubouchi T."/>
            <person name="Morono Y."/>
            <person name="Uchiyama I."/>
            <person name="Ito T."/>
            <person name="Fujiyama A."/>
            <person name="Inagaki F."/>
            <person name="Takami H."/>
        </authorList>
    </citation>
    <scope>NUCLEOTIDE SEQUENCE</scope>
    <source>
        <strain evidence="1">Expedition CK06-06</strain>
    </source>
</reference>
<name>X1VM56_9ZZZZ</name>
<comment type="caution">
    <text evidence="1">The sequence shown here is derived from an EMBL/GenBank/DDBJ whole genome shotgun (WGS) entry which is preliminary data.</text>
</comment>
<dbReference type="EMBL" id="BARW01042152">
    <property type="protein sequence ID" value="GAJ20587.1"/>
    <property type="molecule type" value="Genomic_DNA"/>
</dbReference>
<proteinExistence type="predicted"/>
<accession>X1VM56</accession>
<protein>
    <submittedName>
        <fullName evidence="1">Uncharacterized protein</fullName>
    </submittedName>
</protein>
<evidence type="ECO:0000313" key="1">
    <source>
        <dbReference type="EMBL" id="GAJ20587.1"/>
    </source>
</evidence>